<dbReference type="CDD" id="cd00299">
    <property type="entry name" value="GST_C_family"/>
    <property type="match status" value="1"/>
</dbReference>
<dbReference type="Pfam" id="PF13417">
    <property type="entry name" value="GST_N_3"/>
    <property type="match status" value="1"/>
</dbReference>
<dbReference type="SFLD" id="SFLDS00019">
    <property type="entry name" value="Glutathione_Transferase_(cytos"/>
    <property type="match status" value="1"/>
</dbReference>
<evidence type="ECO:0000313" key="5">
    <source>
        <dbReference type="EMBL" id="TVO79011.1"/>
    </source>
</evidence>
<dbReference type="GO" id="GO:0043295">
    <property type="term" value="F:glutathione binding"/>
    <property type="evidence" value="ECO:0007669"/>
    <property type="project" value="TreeGrafter"/>
</dbReference>
<dbReference type="SFLD" id="SFLDG00358">
    <property type="entry name" value="Main_(cytGST)"/>
    <property type="match status" value="1"/>
</dbReference>
<dbReference type="Proteomes" id="UP000316649">
    <property type="component" value="Unassembled WGS sequence"/>
</dbReference>
<feature type="domain" description="GST N-terminal" evidence="3">
    <location>
        <begin position="3"/>
        <end position="79"/>
    </location>
</feature>
<dbReference type="EC" id="2.5.1.18" evidence="1"/>
<dbReference type="SUPFAM" id="SSF52833">
    <property type="entry name" value="Thioredoxin-like"/>
    <property type="match status" value="1"/>
</dbReference>
<evidence type="ECO:0000259" key="3">
    <source>
        <dbReference type="PROSITE" id="PS50404"/>
    </source>
</evidence>
<name>A0A557SNK9_9GAMM</name>
<evidence type="ECO:0000259" key="4">
    <source>
        <dbReference type="PROSITE" id="PS50405"/>
    </source>
</evidence>
<dbReference type="SUPFAM" id="SSF47616">
    <property type="entry name" value="GST C-terminal domain-like"/>
    <property type="match status" value="1"/>
</dbReference>
<reference evidence="5 6" key="1">
    <citation type="submission" date="2019-07" db="EMBL/GenBank/DDBJ databases">
        <title>The pathways for chlorine oxyanion respiration interact through the shared metabolite chlorate.</title>
        <authorList>
            <person name="Barnum T.P."/>
            <person name="Cheng Y."/>
            <person name="Hill K.A."/>
            <person name="Lucas L.N."/>
            <person name="Carlson H.K."/>
            <person name="Coates J.D."/>
        </authorList>
    </citation>
    <scope>NUCLEOTIDE SEQUENCE [LARGE SCALE GENOMIC DNA]</scope>
    <source>
        <strain evidence="5 6">BK-1</strain>
    </source>
</reference>
<keyword evidence="2 5" id="KW-0808">Transferase</keyword>
<comment type="caution">
    <text evidence="5">The sequence shown here is derived from an EMBL/GenBank/DDBJ whole genome shotgun (WGS) entry which is preliminary data.</text>
</comment>
<sequence length="206" mass="23725">MKQPLTLYGPEFSTYVRSVLLCCEEKDIDYNLQDITLKSKKLLNLNPFGRVPVMQDGDYVVYESAAICLYIDTQFQGPALTPTNTVDLVRMQQWISIANCYLDDIIVRNYLLEFAFPSGKTGAIDDDKINLALKLIPQYLATLDHYLSRADYFSGSRPGIADYLIIPMLHYLRKAPRAEELFEQHPIVSQYIKKMLERKSCIKILR</sequence>
<proteinExistence type="predicted"/>
<organism evidence="5 6">
    <name type="scientific">Sedimenticola selenatireducens</name>
    <dbReference type="NCBI Taxonomy" id="191960"/>
    <lineage>
        <taxon>Bacteria</taxon>
        <taxon>Pseudomonadati</taxon>
        <taxon>Pseudomonadota</taxon>
        <taxon>Gammaproteobacteria</taxon>
        <taxon>Chromatiales</taxon>
        <taxon>Sedimenticolaceae</taxon>
        <taxon>Sedimenticola</taxon>
    </lineage>
</organism>
<dbReference type="InterPro" id="IPR004045">
    <property type="entry name" value="Glutathione_S-Trfase_N"/>
</dbReference>
<dbReference type="RefSeq" id="WP_144356968.1">
    <property type="nucleotide sequence ID" value="NZ_VMNH01000001.1"/>
</dbReference>
<dbReference type="PANTHER" id="PTHR43900:SF3">
    <property type="entry name" value="GLUTATHIONE S-TRANSFERASE RHO"/>
    <property type="match status" value="1"/>
</dbReference>
<keyword evidence="6" id="KW-1185">Reference proteome</keyword>
<evidence type="ECO:0000256" key="1">
    <source>
        <dbReference type="ARBA" id="ARBA00012452"/>
    </source>
</evidence>
<dbReference type="OrthoDB" id="5740960at2"/>
<evidence type="ECO:0000313" key="6">
    <source>
        <dbReference type="Proteomes" id="UP000316649"/>
    </source>
</evidence>
<dbReference type="GO" id="GO:0005737">
    <property type="term" value="C:cytoplasm"/>
    <property type="evidence" value="ECO:0007669"/>
    <property type="project" value="TreeGrafter"/>
</dbReference>
<protein>
    <recommendedName>
        <fullName evidence="1">glutathione transferase</fullName>
        <ecNumber evidence="1">2.5.1.18</ecNumber>
    </recommendedName>
</protein>
<dbReference type="Pfam" id="PF13410">
    <property type="entry name" value="GST_C_2"/>
    <property type="match status" value="1"/>
</dbReference>
<dbReference type="PROSITE" id="PS50405">
    <property type="entry name" value="GST_CTER"/>
    <property type="match status" value="1"/>
</dbReference>
<gene>
    <name evidence="5" type="ORF">FHP88_00150</name>
</gene>
<dbReference type="Gene3D" id="1.20.1050.10">
    <property type="match status" value="1"/>
</dbReference>
<dbReference type="Gene3D" id="3.40.30.10">
    <property type="entry name" value="Glutaredoxin"/>
    <property type="match status" value="1"/>
</dbReference>
<dbReference type="PANTHER" id="PTHR43900">
    <property type="entry name" value="GLUTATHIONE S-TRANSFERASE RHO"/>
    <property type="match status" value="1"/>
</dbReference>
<accession>A0A557SNK9</accession>
<dbReference type="InterPro" id="IPR036282">
    <property type="entry name" value="Glutathione-S-Trfase_C_sf"/>
</dbReference>
<dbReference type="InterPro" id="IPR040079">
    <property type="entry name" value="Glutathione_S-Trfase"/>
</dbReference>
<dbReference type="AlphaFoldDB" id="A0A557SNK9"/>
<dbReference type="InterPro" id="IPR036249">
    <property type="entry name" value="Thioredoxin-like_sf"/>
</dbReference>
<dbReference type="InterPro" id="IPR010987">
    <property type="entry name" value="Glutathione-S-Trfase_C-like"/>
</dbReference>
<dbReference type="GO" id="GO:0004364">
    <property type="term" value="F:glutathione transferase activity"/>
    <property type="evidence" value="ECO:0007669"/>
    <property type="project" value="UniProtKB-EC"/>
</dbReference>
<evidence type="ECO:0000256" key="2">
    <source>
        <dbReference type="ARBA" id="ARBA00022679"/>
    </source>
</evidence>
<dbReference type="EMBL" id="VMNH01000001">
    <property type="protein sequence ID" value="TVO79011.1"/>
    <property type="molecule type" value="Genomic_DNA"/>
</dbReference>
<dbReference type="PROSITE" id="PS50404">
    <property type="entry name" value="GST_NTER"/>
    <property type="match status" value="1"/>
</dbReference>
<feature type="domain" description="GST C-terminal" evidence="4">
    <location>
        <begin position="84"/>
        <end position="206"/>
    </location>
</feature>